<keyword evidence="2" id="KW-0732">Signal</keyword>
<dbReference type="RefSeq" id="WP_065271118.1">
    <property type="nucleotide sequence ID" value="NZ_CP015124.1"/>
</dbReference>
<evidence type="ECO:0000259" key="3">
    <source>
        <dbReference type="PROSITE" id="PS50222"/>
    </source>
</evidence>
<evidence type="ECO:0000313" key="6">
    <source>
        <dbReference type="Proteomes" id="UP000092565"/>
    </source>
</evidence>
<dbReference type="PROSITE" id="PS50222">
    <property type="entry name" value="EF_HAND_2"/>
    <property type="match status" value="1"/>
</dbReference>
<dbReference type="Pfam" id="PF13202">
    <property type="entry name" value="EF-hand_5"/>
    <property type="match status" value="4"/>
</dbReference>
<evidence type="ECO:0000313" key="7">
    <source>
        <dbReference type="Proteomes" id="UP001218364"/>
    </source>
</evidence>
<evidence type="ECO:0000313" key="5">
    <source>
        <dbReference type="EMBL" id="MDE4167168.1"/>
    </source>
</evidence>
<dbReference type="Proteomes" id="UP001218364">
    <property type="component" value="Unassembled WGS sequence"/>
</dbReference>
<accession>A0A1B0ZPM2</accession>
<organism evidence="4 6">
    <name type="scientific">Phaeobacter gallaeciensis</name>
    <dbReference type="NCBI Taxonomy" id="60890"/>
    <lineage>
        <taxon>Bacteria</taxon>
        <taxon>Pseudomonadati</taxon>
        <taxon>Pseudomonadota</taxon>
        <taxon>Alphaproteobacteria</taxon>
        <taxon>Rhodobacterales</taxon>
        <taxon>Roseobacteraceae</taxon>
        <taxon>Phaeobacter</taxon>
    </lineage>
</organism>
<feature type="region of interest" description="Disordered" evidence="1">
    <location>
        <begin position="25"/>
        <end position="48"/>
    </location>
</feature>
<dbReference type="AlphaFoldDB" id="A0A1B0ZPM2"/>
<dbReference type="InterPro" id="IPR018247">
    <property type="entry name" value="EF_Hand_1_Ca_BS"/>
</dbReference>
<evidence type="ECO:0000256" key="1">
    <source>
        <dbReference type="SAM" id="MobiDB-lite"/>
    </source>
</evidence>
<dbReference type="SMART" id="SM00054">
    <property type="entry name" value="EFh"/>
    <property type="match status" value="3"/>
</dbReference>
<dbReference type="InterPro" id="IPR002048">
    <property type="entry name" value="EF_hand_dom"/>
</dbReference>
<feature type="chain" id="PRO_5044369985" evidence="2">
    <location>
        <begin position="25"/>
        <end position="164"/>
    </location>
</feature>
<evidence type="ECO:0000313" key="4">
    <source>
        <dbReference type="EMBL" id="ANP36095.1"/>
    </source>
</evidence>
<dbReference type="PANTHER" id="PTHR10827">
    <property type="entry name" value="RETICULOCALBIN"/>
    <property type="match status" value="1"/>
</dbReference>
<sequence length="164" mass="17261">MKHTQFIAAIVAVAGLAGATAALAQSGPGRHGPKVSFEELDADGNGAVSPEEMTAQRAARFAQVDANGDGKLSVEEMQAEGARRAAQRAARMMERFDSDGDGALSQDELPDHSKRGDMFSRMDKDGNGAVSKEEFDQARMNRGGMHHGGKGGKNCGQKQGMGQN</sequence>
<dbReference type="InterPro" id="IPR011992">
    <property type="entry name" value="EF-hand-dom_pair"/>
</dbReference>
<feature type="domain" description="EF-hand" evidence="3">
    <location>
        <begin position="117"/>
        <end position="145"/>
    </location>
</feature>
<feature type="compositionally biased region" description="Basic and acidic residues" evidence="1">
    <location>
        <begin position="109"/>
        <end position="139"/>
    </location>
</feature>
<name>A0A1B0ZPM2_9RHOB</name>
<reference evidence="5 7" key="2">
    <citation type="submission" date="2023-02" db="EMBL/GenBank/DDBJ databases">
        <title>Population genomics of bacteria associated with diatom.</title>
        <authorList>
            <person name="Xie J."/>
            <person name="Wang H."/>
        </authorList>
    </citation>
    <scope>NUCLEOTIDE SEQUENCE [LARGE SCALE GENOMIC DNA]</scope>
    <source>
        <strain evidence="5 7">PT47_8</strain>
    </source>
</reference>
<evidence type="ECO:0000256" key="2">
    <source>
        <dbReference type="SAM" id="SignalP"/>
    </source>
</evidence>
<reference evidence="4 6" key="1">
    <citation type="submission" date="2016-04" db="EMBL/GenBank/DDBJ databases">
        <authorList>
            <person name="Evans L.H."/>
            <person name="Alamgir A."/>
            <person name="Owens N."/>
            <person name="Weber N.D."/>
            <person name="Virtaneva K."/>
            <person name="Barbian K."/>
            <person name="Babar A."/>
            <person name="Rosenke K."/>
        </authorList>
    </citation>
    <scope>NUCLEOTIDE SEQUENCE [LARGE SCALE GENOMIC DNA]</scope>
    <source>
        <strain evidence="4 6">JL2886</strain>
    </source>
</reference>
<proteinExistence type="predicted"/>
<dbReference type="SUPFAM" id="SSF47473">
    <property type="entry name" value="EF-hand"/>
    <property type="match status" value="1"/>
</dbReference>
<feature type="region of interest" description="Disordered" evidence="1">
    <location>
        <begin position="79"/>
        <end position="164"/>
    </location>
</feature>
<dbReference type="GO" id="GO:0005509">
    <property type="term" value="F:calcium ion binding"/>
    <property type="evidence" value="ECO:0007669"/>
    <property type="project" value="InterPro"/>
</dbReference>
<protein>
    <submittedName>
        <fullName evidence="4">Calcium-binding protein</fullName>
    </submittedName>
    <submittedName>
        <fullName evidence="5">EF-hand domain-containing protein</fullName>
    </submittedName>
</protein>
<feature type="compositionally biased region" description="Low complexity" evidence="1">
    <location>
        <begin position="155"/>
        <end position="164"/>
    </location>
</feature>
<dbReference type="Gene3D" id="1.10.238.10">
    <property type="entry name" value="EF-hand"/>
    <property type="match status" value="2"/>
</dbReference>
<dbReference type="EMBL" id="JARCJK010000008">
    <property type="protein sequence ID" value="MDE4167168.1"/>
    <property type="molecule type" value="Genomic_DNA"/>
</dbReference>
<keyword evidence="6" id="KW-1185">Reference proteome</keyword>
<dbReference type="OrthoDB" id="5470953at2"/>
<dbReference type="PANTHER" id="PTHR10827:SF85">
    <property type="entry name" value="CALCIUM-BINDING PROTEIN"/>
    <property type="match status" value="1"/>
</dbReference>
<dbReference type="EMBL" id="CP015124">
    <property type="protein sequence ID" value="ANP36095.1"/>
    <property type="molecule type" value="Genomic_DNA"/>
</dbReference>
<dbReference type="Proteomes" id="UP000092565">
    <property type="component" value="Chromosome"/>
</dbReference>
<dbReference type="PROSITE" id="PS00018">
    <property type="entry name" value="EF_HAND_1"/>
    <property type="match status" value="1"/>
</dbReference>
<gene>
    <name evidence="4" type="ORF">JL2886_01174</name>
    <name evidence="5" type="ORF">PXK24_15845</name>
</gene>
<feature type="signal peptide" evidence="2">
    <location>
        <begin position="1"/>
        <end position="24"/>
    </location>
</feature>